<accession>A0ABP9USB6</accession>
<evidence type="ECO:0000313" key="1">
    <source>
        <dbReference type="EMBL" id="GAA5483271.1"/>
    </source>
</evidence>
<evidence type="ECO:0000313" key="2">
    <source>
        <dbReference type="Proteomes" id="UP001476282"/>
    </source>
</evidence>
<name>A0ABP9USB6_9BACT</name>
<reference evidence="1 2" key="1">
    <citation type="submission" date="2024-02" db="EMBL/GenBank/DDBJ databases">
        <title>Haloferula sargassicola NBRC 104335.</title>
        <authorList>
            <person name="Ichikawa N."/>
            <person name="Katano-Makiyama Y."/>
            <person name="Hidaka K."/>
        </authorList>
    </citation>
    <scope>NUCLEOTIDE SEQUENCE [LARGE SCALE GENOMIC DNA]</scope>
    <source>
        <strain evidence="1 2">NBRC 104335</strain>
    </source>
</reference>
<proteinExistence type="predicted"/>
<keyword evidence="2" id="KW-1185">Reference proteome</keyword>
<comment type="caution">
    <text evidence="1">The sequence shown here is derived from an EMBL/GenBank/DDBJ whole genome shotgun (WGS) entry which is preliminary data.</text>
</comment>
<gene>
    <name evidence="1" type="ORF">Hsar01_02501</name>
</gene>
<dbReference type="RefSeq" id="WP_353567386.1">
    <property type="nucleotide sequence ID" value="NZ_BAABRI010000013.1"/>
</dbReference>
<protein>
    <submittedName>
        <fullName evidence="1">Uncharacterized protein</fullName>
    </submittedName>
</protein>
<dbReference type="EMBL" id="BAABRI010000013">
    <property type="protein sequence ID" value="GAA5483271.1"/>
    <property type="molecule type" value="Genomic_DNA"/>
</dbReference>
<organism evidence="1 2">
    <name type="scientific">Haloferula sargassicola</name>
    <dbReference type="NCBI Taxonomy" id="490096"/>
    <lineage>
        <taxon>Bacteria</taxon>
        <taxon>Pseudomonadati</taxon>
        <taxon>Verrucomicrobiota</taxon>
        <taxon>Verrucomicrobiia</taxon>
        <taxon>Verrucomicrobiales</taxon>
        <taxon>Verrucomicrobiaceae</taxon>
        <taxon>Haloferula</taxon>
    </lineage>
</organism>
<dbReference type="Proteomes" id="UP001476282">
    <property type="component" value="Unassembled WGS sequence"/>
</dbReference>
<sequence length="154" mass="18255">MHLRFTEQELATLIEMVSLAADVASWNRKQGSDDGVAAYEDLENKILEKAHNAGFADIIEWDEEKQRFQVKAEEQDKSFFRECYEEFRNESFWEDMVLRLADRDLIRHIGMAAWEQLTEEERRARTQDIEKRYWDEFSKNGVERVAVIYPNGEG</sequence>